<feature type="non-terminal residue" evidence="2">
    <location>
        <position position="146"/>
    </location>
</feature>
<dbReference type="Proteomes" id="UP000250140">
    <property type="component" value="Unassembled WGS sequence"/>
</dbReference>
<dbReference type="PANTHER" id="PTHR24148">
    <property type="entry name" value="ANKYRIN REPEAT DOMAIN-CONTAINING PROTEIN 39 HOMOLOG-RELATED"/>
    <property type="match status" value="1"/>
</dbReference>
<sequence>MSLFTYEPLNVRSTDIRLVEILATENWSDPLELKLIHTSLTRPPEYLTLSYTWGAPFNGLCPEWNEENATIPIKLNNGVFYARWNLESALRHLRSYNWDTKLIWIDAIRIDQENSDEKAHQIILMKDIYAKSRMTVIWLGPATADS</sequence>
<evidence type="ECO:0000313" key="2">
    <source>
        <dbReference type="EMBL" id="OCL04476.1"/>
    </source>
</evidence>
<dbReference type="EMBL" id="KV750498">
    <property type="protein sequence ID" value="OCL04476.1"/>
    <property type="molecule type" value="Genomic_DNA"/>
</dbReference>
<feature type="domain" description="Heterokaryon incompatibility" evidence="1">
    <location>
        <begin position="46"/>
        <end position="146"/>
    </location>
</feature>
<reference evidence="2 3" key="1">
    <citation type="journal article" date="2016" name="Nat. Commun.">
        <title>Ectomycorrhizal ecology is imprinted in the genome of the dominant symbiotic fungus Cenococcum geophilum.</title>
        <authorList>
            <consortium name="DOE Joint Genome Institute"/>
            <person name="Peter M."/>
            <person name="Kohler A."/>
            <person name="Ohm R.A."/>
            <person name="Kuo A."/>
            <person name="Krutzmann J."/>
            <person name="Morin E."/>
            <person name="Arend M."/>
            <person name="Barry K.W."/>
            <person name="Binder M."/>
            <person name="Choi C."/>
            <person name="Clum A."/>
            <person name="Copeland A."/>
            <person name="Grisel N."/>
            <person name="Haridas S."/>
            <person name="Kipfer T."/>
            <person name="LaButti K."/>
            <person name="Lindquist E."/>
            <person name="Lipzen A."/>
            <person name="Maire R."/>
            <person name="Meier B."/>
            <person name="Mihaltcheva S."/>
            <person name="Molinier V."/>
            <person name="Murat C."/>
            <person name="Poggeler S."/>
            <person name="Quandt C.A."/>
            <person name="Sperisen C."/>
            <person name="Tritt A."/>
            <person name="Tisserant E."/>
            <person name="Crous P.W."/>
            <person name="Henrissat B."/>
            <person name="Nehls U."/>
            <person name="Egli S."/>
            <person name="Spatafora J.W."/>
            <person name="Grigoriev I.V."/>
            <person name="Martin F.M."/>
        </authorList>
    </citation>
    <scope>NUCLEOTIDE SEQUENCE [LARGE SCALE GENOMIC DNA]</scope>
    <source>
        <strain evidence="2 3">CBS 207.34</strain>
    </source>
</reference>
<evidence type="ECO:0000313" key="3">
    <source>
        <dbReference type="Proteomes" id="UP000250140"/>
    </source>
</evidence>
<gene>
    <name evidence="2" type="ORF">AOQ84DRAFT_300800</name>
</gene>
<dbReference type="InterPro" id="IPR052895">
    <property type="entry name" value="HetReg/Transcr_Mod"/>
</dbReference>
<dbReference type="InterPro" id="IPR010730">
    <property type="entry name" value="HET"/>
</dbReference>
<evidence type="ECO:0000259" key="1">
    <source>
        <dbReference type="Pfam" id="PF06985"/>
    </source>
</evidence>
<name>A0A8E2ETD3_9PEZI</name>
<dbReference type="PANTHER" id="PTHR24148:SF73">
    <property type="entry name" value="HET DOMAIN PROTEIN (AFU_ORTHOLOGUE AFUA_8G01020)"/>
    <property type="match status" value="1"/>
</dbReference>
<accession>A0A8E2ETD3</accession>
<proteinExistence type="predicted"/>
<dbReference type="OrthoDB" id="3553147at2759"/>
<dbReference type="AlphaFoldDB" id="A0A8E2ETD3"/>
<dbReference type="Pfam" id="PF06985">
    <property type="entry name" value="HET"/>
    <property type="match status" value="1"/>
</dbReference>
<keyword evidence="3" id="KW-1185">Reference proteome</keyword>
<organism evidence="2 3">
    <name type="scientific">Glonium stellatum</name>
    <dbReference type="NCBI Taxonomy" id="574774"/>
    <lineage>
        <taxon>Eukaryota</taxon>
        <taxon>Fungi</taxon>
        <taxon>Dikarya</taxon>
        <taxon>Ascomycota</taxon>
        <taxon>Pezizomycotina</taxon>
        <taxon>Dothideomycetes</taxon>
        <taxon>Pleosporomycetidae</taxon>
        <taxon>Gloniales</taxon>
        <taxon>Gloniaceae</taxon>
        <taxon>Glonium</taxon>
    </lineage>
</organism>
<protein>
    <submittedName>
        <fullName evidence="2">HET-domain-containing protein</fullName>
    </submittedName>
</protein>